<organism evidence="4 5">
    <name type="scientific">Apiospora saccharicola</name>
    <dbReference type="NCBI Taxonomy" id="335842"/>
    <lineage>
        <taxon>Eukaryota</taxon>
        <taxon>Fungi</taxon>
        <taxon>Dikarya</taxon>
        <taxon>Ascomycota</taxon>
        <taxon>Pezizomycotina</taxon>
        <taxon>Sordariomycetes</taxon>
        <taxon>Xylariomycetidae</taxon>
        <taxon>Amphisphaeriales</taxon>
        <taxon>Apiosporaceae</taxon>
        <taxon>Apiospora</taxon>
    </lineage>
</organism>
<comment type="function">
    <text evidence="3">DNA-binding protein that binds to both single- and double-stranded DNA. Binds preferentially to UV-damaged DNA. May be involved in DNA-metabolic processes.</text>
</comment>
<accession>A0ABR1W3Q4</accession>
<evidence type="ECO:0000313" key="4">
    <source>
        <dbReference type="EMBL" id="KAK8076804.1"/>
    </source>
</evidence>
<evidence type="ECO:0000256" key="3">
    <source>
        <dbReference type="RuleBase" id="RU365004"/>
    </source>
</evidence>
<sequence>MAIEGTQWANGGNNSAFASFAQGAQPGVPTFTDNEIKDTSDKKLKDLRKSMNDLELYDSWQPNVYDSHIKLTTGRIYAIAFHPIKEKPLIFAGNKKGIIGDNDNKDAEIPLPKVSAFKMYTATISSIITPQCDHNSVISASYGSTIRCLDLPTQQPEDKNEDLKITYVDIAPKQKDVLVFSTIFSSLGRGLTDNKIGGFSLNPLIPHLVATASLNRTLKIWDLCIIKGTGDKRHPAILGEHQSRLSVSHSYDDTIKIYDISDAIIWKPGRDLGADVIEPMQSVRHNNQTGRWVTILKPKWQGNPGDGVQKFTIANINRFVDVYDSEGKQLAQISRADPCSRPKSSRAACRR</sequence>
<keyword evidence="2" id="KW-0677">Repeat</keyword>
<keyword evidence="1 3" id="KW-0853">WD repeat</keyword>
<gene>
    <name evidence="4" type="ORF">PG996_002974</name>
</gene>
<reference evidence="4 5" key="1">
    <citation type="submission" date="2023-01" db="EMBL/GenBank/DDBJ databases">
        <title>Analysis of 21 Apiospora genomes using comparative genomics revels a genus with tremendous synthesis potential of carbohydrate active enzymes and secondary metabolites.</title>
        <authorList>
            <person name="Sorensen T."/>
        </authorList>
    </citation>
    <scope>NUCLEOTIDE SEQUENCE [LARGE SCALE GENOMIC DNA]</scope>
    <source>
        <strain evidence="4 5">CBS 83171</strain>
    </source>
</reference>
<comment type="similarity">
    <text evidence="3">Belongs to the WD repeat DDB2/WDR76 family.</text>
</comment>
<proteinExistence type="inferred from homology"/>
<keyword evidence="3" id="KW-0238">DNA-binding</keyword>
<protein>
    <recommendedName>
        <fullName evidence="3">DNA damage-binding protein CMR1</fullName>
    </recommendedName>
</protein>
<evidence type="ECO:0000256" key="2">
    <source>
        <dbReference type="ARBA" id="ARBA00022737"/>
    </source>
</evidence>
<dbReference type="Gene3D" id="2.130.10.10">
    <property type="entry name" value="YVTN repeat-like/Quinoprotein amine dehydrogenase"/>
    <property type="match status" value="1"/>
</dbReference>
<dbReference type="InterPro" id="IPR015943">
    <property type="entry name" value="WD40/YVTN_repeat-like_dom_sf"/>
</dbReference>
<dbReference type="InterPro" id="IPR036322">
    <property type="entry name" value="WD40_repeat_dom_sf"/>
</dbReference>
<dbReference type="Proteomes" id="UP001446871">
    <property type="component" value="Unassembled WGS sequence"/>
</dbReference>
<dbReference type="InterPro" id="IPR050853">
    <property type="entry name" value="WD_repeat_DNA-damage-binding"/>
</dbReference>
<dbReference type="SUPFAM" id="SSF50978">
    <property type="entry name" value="WD40 repeat-like"/>
    <property type="match status" value="1"/>
</dbReference>
<keyword evidence="5" id="KW-1185">Reference proteome</keyword>
<name>A0ABR1W3Q4_9PEZI</name>
<dbReference type="EMBL" id="JAQQWM010000002">
    <property type="protein sequence ID" value="KAK8076804.1"/>
    <property type="molecule type" value="Genomic_DNA"/>
</dbReference>
<keyword evidence="3" id="KW-0227">DNA damage</keyword>
<dbReference type="PANTHER" id="PTHR14773:SF0">
    <property type="entry name" value="WD REPEAT-CONTAINING PROTEIN 76"/>
    <property type="match status" value="1"/>
</dbReference>
<evidence type="ECO:0000256" key="1">
    <source>
        <dbReference type="ARBA" id="ARBA00022574"/>
    </source>
</evidence>
<comment type="caution">
    <text evidence="4">The sequence shown here is derived from an EMBL/GenBank/DDBJ whole genome shotgun (WGS) entry which is preliminary data.</text>
</comment>
<evidence type="ECO:0000313" key="5">
    <source>
        <dbReference type="Proteomes" id="UP001446871"/>
    </source>
</evidence>
<dbReference type="PANTHER" id="PTHR14773">
    <property type="entry name" value="WD REPEAT-CONTAINING PROTEIN 76"/>
    <property type="match status" value="1"/>
</dbReference>